<name>A0A5Y1YE61_SALDZ</name>
<dbReference type="Proteomes" id="UP000839735">
    <property type="component" value="Unassembled WGS sequence"/>
</dbReference>
<evidence type="ECO:0000313" key="1">
    <source>
        <dbReference type="EMBL" id="ECC3917359.1"/>
    </source>
</evidence>
<reference evidence="1" key="1">
    <citation type="submission" date="2018-08" db="EMBL/GenBank/DDBJ databases">
        <authorList>
            <person name="Ashton P.M."/>
            <person name="Dallman T."/>
            <person name="Nair S."/>
            <person name="De Pinna E."/>
            <person name="Peters T."/>
            <person name="Grant K."/>
        </authorList>
    </citation>
    <scope>NUCLEOTIDE SEQUENCE [LARGE SCALE GENOMIC DNA]</scope>
    <source>
        <strain evidence="1">294779</strain>
    </source>
</reference>
<sequence>MSTLLQLAEIPHIMADSYVCDEHRSLVFLSVWGRDTAIQELLGRLTLKSENEGALTQLTLTDTALHEHMLFPGNTGNLDKRTSRHAGTRFGTLVHLWLFDKRCLTPDRANGQAVLLVKRDDLRWRERAWTLIQETTTLPLLAHWQDRILTMLQTSQMLTPLTGGYGFLTGWQLTLDTPRLTALISEAILAGELHTTPRPEDFYFRSLHAA</sequence>
<gene>
    <name evidence="1" type="ORF">CTQ69_26090</name>
</gene>
<proteinExistence type="predicted"/>
<protein>
    <submittedName>
        <fullName evidence="1">Uncharacterized protein</fullName>
    </submittedName>
</protein>
<organism evidence="1">
    <name type="scientific">Salmonella diarizonae</name>
    <dbReference type="NCBI Taxonomy" id="59204"/>
    <lineage>
        <taxon>Bacteria</taxon>
        <taxon>Pseudomonadati</taxon>
        <taxon>Pseudomonadota</taxon>
        <taxon>Gammaproteobacteria</taxon>
        <taxon>Enterobacterales</taxon>
        <taxon>Enterobacteriaceae</taxon>
        <taxon>Salmonella</taxon>
    </lineage>
</organism>
<accession>A0A5Y1YE61</accession>
<dbReference type="AlphaFoldDB" id="A0A5Y1YE61"/>
<dbReference type="EMBL" id="AAIBIC010000059">
    <property type="protein sequence ID" value="ECC3917359.1"/>
    <property type="molecule type" value="Genomic_DNA"/>
</dbReference>
<comment type="caution">
    <text evidence="1">The sequence shown here is derived from an EMBL/GenBank/DDBJ whole genome shotgun (WGS) entry which is preliminary data.</text>
</comment>